<accession>A0A7T8G4M9</accession>
<keyword evidence="5" id="KW-0496">Mitochondrion</keyword>
<evidence type="ECO:0000256" key="1">
    <source>
        <dbReference type="ARBA" id="ARBA00007345"/>
    </source>
</evidence>
<dbReference type="GeneID" id="67145378"/>
<dbReference type="GO" id="GO:0003735">
    <property type="term" value="F:structural constituent of ribosome"/>
    <property type="evidence" value="ECO:0007669"/>
    <property type="project" value="InterPro"/>
</dbReference>
<evidence type="ECO:0000256" key="2">
    <source>
        <dbReference type="ARBA" id="ARBA00022980"/>
    </source>
</evidence>
<dbReference type="InterPro" id="IPR002222">
    <property type="entry name" value="Ribosomal_uS19"/>
</dbReference>
<dbReference type="GO" id="GO:0005840">
    <property type="term" value="C:ribosome"/>
    <property type="evidence" value="ECO:0007669"/>
    <property type="project" value="UniProtKB-KW"/>
</dbReference>
<protein>
    <submittedName>
        <fullName evidence="5">Ribosomal protein S19</fullName>
    </submittedName>
</protein>
<dbReference type="Pfam" id="PF00203">
    <property type="entry name" value="Ribosomal_S19"/>
    <property type="match status" value="1"/>
</dbReference>
<gene>
    <name evidence="5" type="primary">rps19</name>
</gene>
<reference evidence="5" key="1">
    <citation type="submission" date="2020-10" db="EMBL/GenBank/DDBJ databases">
        <title>Coscinodiscus wailesii mitochondrion complete genome.</title>
        <authorList>
            <person name="Huang H."/>
        </authorList>
    </citation>
    <scope>NUCLEOTIDE SEQUENCE</scope>
</reference>
<comment type="similarity">
    <text evidence="1 4">Belongs to the universal ribosomal protein uS19 family.</text>
</comment>
<dbReference type="RefSeq" id="YP_010147299.1">
    <property type="nucleotide sequence ID" value="NC_057078.1"/>
</dbReference>
<dbReference type="SUPFAM" id="SSF54570">
    <property type="entry name" value="Ribosomal protein S19"/>
    <property type="match status" value="1"/>
</dbReference>
<keyword evidence="3 4" id="KW-0687">Ribonucleoprotein</keyword>
<dbReference type="HAMAP" id="MF_00531">
    <property type="entry name" value="Ribosomal_uS19"/>
    <property type="match status" value="1"/>
</dbReference>
<name>A0A7T8G4M9_9STRA</name>
<dbReference type="GO" id="GO:0006412">
    <property type="term" value="P:translation"/>
    <property type="evidence" value="ECO:0007669"/>
    <property type="project" value="InterPro"/>
</dbReference>
<dbReference type="PIRSF" id="PIRSF002144">
    <property type="entry name" value="Ribosomal_S19"/>
    <property type="match status" value="1"/>
</dbReference>
<dbReference type="EMBL" id="MW122841">
    <property type="protein sequence ID" value="QQP21860.1"/>
    <property type="molecule type" value="Genomic_DNA"/>
</dbReference>
<dbReference type="GO" id="GO:1990904">
    <property type="term" value="C:ribonucleoprotein complex"/>
    <property type="evidence" value="ECO:0007669"/>
    <property type="project" value="UniProtKB-KW"/>
</dbReference>
<dbReference type="PRINTS" id="PR00975">
    <property type="entry name" value="RIBOSOMALS19"/>
</dbReference>
<geneLocation type="mitochondrion" evidence="5"/>
<proteinExistence type="inferred from homology"/>
<keyword evidence="2 4" id="KW-0689">Ribosomal protein</keyword>
<evidence type="ECO:0000256" key="3">
    <source>
        <dbReference type="ARBA" id="ARBA00023274"/>
    </source>
</evidence>
<evidence type="ECO:0000256" key="4">
    <source>
        <dbReference type="RuleBase" id="RU003485"/>
    </source>
</evidence>
<dbReference type="Gene3D" id="3.30.860.10">
    <property type="entry name" value="30s Ribosomal Protein S19, Chain A"/>
    <property type="match status" value="1"/>
</dbReference>
<sequence length="70" mass="8312">MKRSFRKGPYINNKKIITKNSLITSLFLNKTVVLYIGNTFEKVLITKEMIGFKFGEFIKTRKSFNYKKKK</sequence>
<dbReference type="InterPro" id="IPR023575">
    <property type="entry name" value="Ribosomal_uS19_SF"/>
</dbReference>
<evidence type="ECO:0000313" key="5">
    <source>
        <dbReference type="EMBL" id="QQP21860.1"/>
    </source>
</evidence>
<organism evidence="5">
    <name type="scientific">Coscinodiscus wailesii</name>
    <dbReference type="NCBI Taxonomy" id="671091"/>
    <lineage>
        <taxon>Eukaryota</taxon>
        <taxon>Sar</taxon>
        <taxon>Stramenopiles</taxon>
        <taxon>Ochrophyta</taxon>
        <taxon>Bacillariophyta</taxon>
        <taxon>Coscinodiscophyceae</taxon>
        <taxon>Coscinodiscophycidae</taxon>
        <taxon>Coscinodiscales</taxon>
        <taxon>Coscinodiscaceae</taxon>
        <taxon>Coscinodiscus</taxon>
    </lineage>
</organism>
<dbReference type="AlphaFoldDB" id="A0A7T8G4M9"/>